<dbReference type="GO" id="GO:0032259">
    <property type="term" value="P:methylation"/>
    <property type="evidence" value="ECO:0007669"/>
    <property type="project" value="UniProtKB-KW"/>
</dbReference>
<name>A0A084H0V8_METID</name>
<dbReference type="InterPro" id="IPR010719">
    <property type="entry name" value="MnmM_MeTrfase"/>
</dbReference>
<dbReference type="Pfam" id="PF06962">
    <property type="entry name" value="rRNA_methylase"/>
    <property type="match status" value="1"/>
</dbReference>
<dbReference type="EMBL" id="JNVC02000003">
    <property type="protein sequence ID" value="KEZ53220.1"/>
    <property type="molecule type" value="Genomic_DNA"/>
</dbReference>
<dbReference type="PANTHER" id="PTHR35276">
    <property type="entry name" value="S-ADENOSYL-L-METHIONINE-DEPENDENT METHYLTRANSFERASES SUPERFAMILY PROTEIN"/>
    <property type="match status" value="1"/>
</dbReference>
<accession>A0A084H0V8</accession>
<proteinExistence type="predicted"/>
<dbReference type="InterPro" id="IPR029063">
    <property type="entry name" value="SAM-dependent_MTases_sf"/>
</dbReference>
<evidence type="ECO:0000313" key="1">
    <source>
        <dbReference type="EMBL" id="KEZ53220.1"/>
    </source>
</evidence>
<keyword evidence="2" id="KW-1185">Reference proteome</keyword>
<reference evidence="1 2" key="1">
    <citation type="journal article" date="2005" name="Int. J. Syst. Evol. Microbiol.">
        <title>Bacillus cibi sp. nov., isolated from jeotgal, a traditional Korean fermented seafood.</title>
        <authorList>
            <person name="Yoon J.H."/>
            <person name="Lee C.H."/>
            <person name="Oh T.K."/>
        </authorList>
    </citation>
    <scope>NUCLEOTIDE SEQUENCE [LARGE SCALE GENOMIC DNA]</scope>
    <source>
        <strain evidence="1 2">DSM 16189</strain>
    </source>
</reference>
<dbReference type="PANTHER" id="PTHR35276:SF1">
    <property type="entry name" value="TRNA (MNM(5)S(2)U34)-METHYLTRANSFERASE, CHLOROPLASTIC"/>
    <property type="match status" value="1"/>
</dbReference>
<dbReference type="RefSeq" id="WP_029278875.1">
    <property type="nucleotide sequence ID" value="NZ_JBBJSM010000002.1"/>
</dbReference>
<dbReference type="Gene3D" id="3.40.50.150">
    <property type="entry name" value="Vaccinia Virus protein VP39"/>
    <property type="match status" value="1"/>
</dbReference>
<comment type="caution">
    <text evidence="1">The sequence shown here is derived from an EMBL/GenBank/DDBJ whole genome shotgun (WGS) entry which is preliminary data.</text>
</comment>
<organism evidence="1 2">
    <name type="scientific">Metabacillus indicus</name>
    <name type="common">Bacillus indicus</name>
    <dbReference type="NCBI Taxonomy" id="246786"/>
    <lineage>
        <taxon>Bacteria</taxon>
        <taxon>Bacillati</taxon>
        <taxon>Bacillota</taxon>
        <taxon>Bacilli</taxon>
        <taxon>Bacillales</taxon>
        <taxon>Bacillaceae</taxon>
        <taxon>Metabacillus</taxon>
    </lineage>
</organism>
<dbReference type="AlphaFoldDB" id="A0A084H0V8"/>
<dbReference type="GO" id="GO:0008168">
    <property type="term" value="F:methyltransferase activity"/>
    <property type="evidence" value="ECO:0007669"/>
    <property type="project" value="UniProtKB-KW"/>
</dbReference>
<keyword evidence="1" id="KW-0808">Transferase</keyword>
<sequence length="192" mass="21093">MTLERVLTFAKTLLSKAAAEGDIAVDATIGNGHDTVFLAELVGESGHVYGFDIQEEAVRATSERILQAGYADRVTLFKESHENLADFIPEKWHGKAAGAIFNLGYLPGGDKSIVTRPDSTLKAVEQLLSVLKKGGIMILVIYHGHEEGKAERDAVLDFVQKIPQKEAHVLKYQFMNQKNDAPFIVAIEKMKA</sequence>
<gene>
    <name evidence="1" type="ORF">GS18_0207940</name>
</gene>
<dbReference type="CDD" id="cd02440">
    <property type="entry name" value="AdoMet_MTases"/>
    <property type="match status" value="1"/>
</dbReference>
<dbReference type="SUPFAM" id="SSF53335">
    <property type="entry name" value="S-adenosyl-L-methionine-dependent methyltransferases"/>
    <property type="match status" value="1"/>
</dbReference>
<dbReference type="STRING" id="246786.GS18_0207940"/>
<keyword evidence="1" id="KW-0489">Methyltransferase</keyword>
<protein>
    <submittedName>
        <fullName evidence="1">rRNA methyltransferase</fullName>
    </submittedName>
</protein>
<dbReference type="Proteomes" id="UP000028549">
    <property type="component" value="Unassembled WGS sequence"/>
</dbReference>
<evidence type="ECO:0000313" key="2">
    <source>
        <dbReference type="Proteomes" id="UP000028549"/>
    </source>
</evidence>
<dbReference type="OrthoDB" id="9792989at2"/>